<dbReference type="EMBL" id="JAVIIZ010000010">
    <property type="protein sequence ID" value="MDX8473865.1"/>
    <property type="molecule type" value="Genomic_DNA"/>
</dbReference>
<dbReference type="Proteomes" id="UP001271780">
    <property type="component" value="Unassembled WGS sequence"/>
</dbReference>
<evidence type="ECO:0000313" key="2">
    <source>
        <dbReference type="Proteomes" id="UP001271780"/>
    </source>
</evidence>
<name>A0ABU4XGH6_9HYPH</name>
<comment type="caution">
    <text evidence="1">The sequence shown here is derived from an EMBL/GenBank/DDBJ whole genome shotgun (WGS) entry which is preliminary data.</text>
</comment>
<organism evidence="1 2">
    <name type="scientific">Mesorhizobium dulcispinae</name>
    <dbReference type="NCBI Taxonomy" id="3072316"/>
    <lineage>
        <taxon>Bacteria</taxon>
        <taxon>Pseudomonadati</taxon>
        <taxon>Pseudomonadota</taxon>
        <taxon>Alphaproteobacteria</taxon>
        <taxon>Hyphomicrobiales</taxon>
        <taxon>Phyllobacteriaceae</taxon>
        <taxon>Mesorhizobium</taxon>
    </lineage>
</organism>
<evidence type="ECO:0000313" key="1">
    <source>
        <dbReference type="EMBL" id="MDX8473865.1"/>
    </source>
</evidence>
<reference evidence="1 2" key="1">
    <citation type="submission" date="2023-08" db="EMBL/GenBank/DDBJ databases">
        <title>Implementing the SeqCode for naming new Mesorhizobium species isolated from Vachellia karroo root nodules.</title>
        <authorList>
            <person name="Van Lill M."/>
        </authorList>
    </citation>
    <scope>NUCLEOTIDE SEQUENCE [LARGE SCALE GENOMIC DNA]</scope>
    <source>
        <strain evidence="1 2">VK23A</strain>
    </source>
</reference>
<gene>
    <name evidence="1" type="ORF">RFM27_17440</name>
</gene>
<sequence>MKNFSIIEKSLNGQSDMISAEGSNPGQKQVAAAPGSLARVFSPLNPRTIEHTPEGQPPEKPPYGFVAIVPEQVKKPAPSASRRFTSSPFRCATPAWRKGHRLPVIVQKSERFVFPTIEEGLDRQ</sequence>
<dbReference type="RefSeq" id="WP_320317286.1">
    <property type="nucleotide sequence ID" value="NZ_JAVIIX010000009.1"/>
</dbReference>
<proteinExistence type="predicted"/>
<protein>
    <submittedName>
        <fullName evidence="1">Uncharacterized protein</fullName>
    </submittedName>
</protein>
<keyword evidence="2" id="KW-1185">Reference proteome</keyword>
<accession>A0ABU4XGH6</accession>